<dbReference type="SUPFAM" id="SSF54909">
    <property type="entry name" value="Dimeric alpha+beta barrel"/>
    <property type="match status" value="2"/>
</dbReference>
<dbReference type="OrthoDB" id="3453230at2"/>
<dbReference type="InterPro" id="IPR000485">
    <property type="entry name" value="AsnC-type_HTH_dom"/>
</dbReference>
<proteinExistence type="predicted"/>
<dbReference type="Gene3D" id="3.30.70.920">
    <property type="match status" value="1"/>
</dbReference>
<dbReference type="PRINTS" id="PR00033">
    <property type="entry name" value="HTHASNC"/>
</dbReference>
<keyword evidence="2 6" id="KW-0238">DNA-binding</keyword>
<evidence type="ECO:0000256" key="3">
    <source>
        <dbReference type="ARBA" id="ARBA00023163"/>
    </source>
</evidence>
<sequence>MSEAGPSNFHDLDALDREILQSLQINGRAAFSVIAAALGTSEQTVARRYRRMRAAGVVRVVGVVDPITANQLDWMIRITCRPHASTAVATALAHRDDVSWVSLIGAGNEIVASLRARTQDARDELLLRQLPKTEQVLDLSAWIVMHRFTGRYEKDWSSYGHRLDPSSIAVLRGGGDDSPDAGPTPAPEPIRPEDGPLITALALDGRTSLAALAQLTNWTQGRTKRRLDALIGSGTIYLDVDLSTAALGFPLMVMLWMSIEPRHLDSFGNALVAQPEMTFAGATTGRWNLFAAVAMTGVDELYRFVNRIGDLAPGLQQMEVVPVIDRIKQAGSMVNGGRLVDRVLPPARTTARRRR</sequence>
<dbReference type="SMART" id="SM00344">
    <property type="entry name" value="HTH_ASNC"/>
    <property type="match status" value="1"/>
</dbReference>
<dbReference type="InterPro" id="IPR019888">
    <property type="entry name" value="Tscrpt_reg_AsnC-like"/>
</dbReference>
<protein>
    <submittedName>
        <fullName evidence="6">DNA-binding transcriptional regulator, Lrp family</fullName>
    </submittedName>
</protein>
<gene>
    <name evidence="6" type="ORF">SAMN04515671_4026</name>
</gene>
<reference evidence="6 7" key="1">
    <citation type="submission" date="2016-10" db="EMBL/GenBank/DDBJ databases">
        <authorList>
            <person name="de Groot N.N."/>
        </authorList>
    </citation>
    <scope>NUCLEOTIDE SEQUENCE [LARGE SCALE GENOMIC DNA]</scope>
    <source>
        <strain evidence="7">P4-7,KCTC 19426,CECT 7604</strain>
    </source>
</reference>
<dbReference type="RefSeq" id="WP_090479570.1">
    <property type="nucleotide sequence ID" value="NZ_LT629710.1"/>
</dbReference>
<dbReference type="InterPro" id="IPR036390">
    <property type="entry name" value="WH_DNA-bd_sf"/>
</dbReference>
<dbReference type="PANTHER" id="PTHR30154:SF34">
    <property type="entry name" value="TRANSCRIPTIONAL REGULATOR AZLB"/>
    <property type="match status" value="1"/>
</dbReference>
<dbReference type="AlphaFoldDB" id="A0A1H0SC32"/>
<name>A0A1H0SC32_9ACTN</name>
<dbReference type="PROSITE" id="PS50956">
    <property type="entry name" value="HTH_ASNC_2"/>
    <property type="match status" value="1"/>
</dbReference>
<dbReference type="GO" id="GO:0043200">
    <property type="term" value="P:response to amino acid"/>
    <property type="evidence" value="ECO:0007669"/>
    <property type="project" value="TreeGrafter"/>
</dbReference>
<evidence type="ECO:0000256" key="1">
    <source>
        <dbReference type="ARBA" id="ARBA00023015"/>
    </source>
</evidence>
<feature type="domain" description="HTH asnC-type" evidence="5">
    <location>
        <begin position="12"/>
        <end position="72"/>
    </location>
</feature>
<organism evidence="6 7">
    <name type="scientific">Nakamurella panacisegetis</name>
    <dbReference type="NCBI Taxonomy" id="1090615"/>
    <lineage>
        <taxon>Bacteria</taxon>
        <taxon>Bacillati</taxon>
        <taxon>Actinomycetota</taxon>
        <taxon>Actinomycetes</taxon>
        <taxon>Nakamurellales</taxon>
        <taxon>Nakamurellaceae</taxon>
        <taxon>Nakamurella</taxon>
    </lineage>
</organism>
<evidence type="ECO:0000256" key="2">
    <source>
        <dbReference type="ARBA" id="ARBA00023125"/>
    </source>
</evidence>
<keyword evidence="7" id="KW-1185">Reference proteome</keyword>
<dbReference type="Pfam" id="PF13404">
    <property type="entry name" value="HTH_AsnC-type"/>
    <property type="match status" value="1"/>
</dbReference>
<dbReference type="InterPro" id="IPR011008">
    <property type="entry name" value="Dimeric_a/b-barrel"/>
</dbReference>
<evidence type="ECO:0000256" key="4">
    <source>
        <dbReference type="SAM" id="MobiDB-lite"/>
    </source>
</evidence>
<dbReference type="GO" id="GO:0043565">
    <property type="term" value="F:sequence-specific DNA binding"/>
    <property type="evidence" value="ECO:0007669"/>
    <property type="project" value="InterPro"/>
</dbReference>
<dbReference type="Pfam" id="PF01037">
    <property type="entry name" value="AsnC_trans_reg"/>
    <property type="match status" value="1"/>
</dbReference>
<accession>A0A1H0SC32</accession>
<evidence type="ECO:0000313" key="7">
    <source>
        <dbReference type="Proteomes" id="UP000198741"/>
    </source>
</evidence>
<keyword evidence="3" id="KW-0804">Transcription</keyword>
<evidence type="ECO:0000259" key="5">
    <source>
        <dbReference type="PROSITE" id="PS50956"/>
    </source>
</evidence>
<dbReference type="InterPro" id="IPR036388">
    <property type="entry name" value="WH-like_DNA-bd_sf"/>
</dbReference>
<dbReference type="Proteomes" id="UP000198741">
    <property type="component" value="Chromosome I"/>
</dbReference>
<evidence type="ECO:0000313" key="6">
    <source>
        <dbReference type="EMBL" id="SDP39371.1"/>
    </source>
</evidence>
<keyword evidence="1" id="KW-0805">Transcription regulation</keyword>
<feature type="region of interest" description="Disordered" evidence="4">
    <location>
        <begin position="170"/>
        <end position="195"/>
    </location>
</feature>
<dbReference type="InterPro" id="IPR019887">
    <property type="entry name" value="Tscrpt_reg_AsnC/Lrp_C"/>
</dbReference>
<dbReference type="SUPFAM" id="SSF46785">
    <property type="entry name" value="Winged helix' DNA-binding domain"/>
    <property type="match status" value="1"/>
</dbReference>
<dbReference type="GO" id="GO:0005829">
    <property type="term" value="C:cytosol"/>
    <property type="evidence" value="ECO:0007669"/>
    <property type="project" value="TreeGrafter"/>
</dbReference>
<dbReference type="PANTHER" id="PTHR30154">
    <property type="entry name" value="LEUCINE-RESPONSIVE REGULATORY PROTEIN"/>
    <property type="match status" value="1"/>
</dbReference>
<dbReference type="Gene3D" id="1.10.10.10">
    <property type="entry name" value="Winged helix-like DNA-binding domain superfamily/Winged helix DNA-binding domain"/>
    <property type="match status" value="1"/>
</dbReference>
<dbReference type="EMBL" id="LT629710">
    <property type="protein sequence ID" value="SDP39371.1"/>
    <property type="molecule type" value="Genomic_DNA"/>
</dbReference>
<dbReference type="STRING" id="1090615.SAMN04515671_4026"/>